<evidence type="ECO:0008006" key="4">
    <source>
        <dbReference type="Google" id="ProtNLM"/>
    </source>
</evidence>
<dbReference type="EMBL" id="AP024814">
    <property type="protein sequence ID" value="BCZ17208.1"/>
    <property type="molecule type" value="Genomic_DNA"/>
</dbReference>
<dbReference type="InterPro" id="IPR007436">
    <property type="entry name" value="DUF485"/>
</dbReference>
<keyword evidence="3" id="KW-1185">Reference proteome</keyword>
<dbReference type="PANTHER" id="PTHR38598:SF1">
    <property type="entry name" value="INNER MEMBRANE PROTEIN YJCH"/>
    <property type="match status" value="1"/>
</dbReference>
<feature type="transmembrane region" description="Helical" evidence="1">
    <location>
        <begin position="41"/>
        <end position="66"/>
    </location>
</feature>
<sequence>MTLRQKVSWVLAGVVFLCYYAFVLGIGLFPQVLAYRLGPSAITLGIVAGAFLILLCIALTGLYTFLANEHFDTRQAQILNKLQESGALKELQNGMA</sequence>
<evidence type="ECO:0000313" key="3">
    <source>
        <dbReference type="Proteomes" id="UP000826775"/>
    </source>
</evidence>
<keyword evidence="1" id="KW-1133">Transmembrane helix</keyword>
<evidence type="ECO:0000256" key="1">
    <source>
        <dbReference type="SAM" id="Phobius"/>
    </source>
</evidence>
<organism evidence="2 3">
    <name type="scientific">Helicobacter gastrocanis</name>
    <dbReference type="NCBI Taxonomy" id="2849641"/>
    <lineage>
        <taxon>Bacteria</taxon>
        <taxon>Pseudomonadati</taxon>
        <taxon>Campylobacterota</taxon>
        <taxon>Epsilonproteobacteria</taxon>
        <taxon>Campylobacterales</taxon>
        <taxon>Helicobacteraceae</taxon>
        <taxon>Helicobacter</taxon>
    </lineage>
</organism>
<reference evidence="2 3" key="1">
    <citation type="submission" date="2021-07" db="EMBL/GenBank/DDBJ databases">
        <title>Novel Helicobacter sp. Isolated from a dog.</title>
        <authorList>
            <person name="Rimbara E."/>
            <person name="Suzuki M."/>
        </authorList>
    </citation>
    <scope>NUCLEOTIDE SEQUENCE [LARGE SCALE GENOMIC DNA]</scope>
    <source>
        <strain evidence="3">NHP19-003</strain>
    </source>
</reference>
<evidence type="ECO:0000313" key="2">
    <source>
        <dbReference type="EMBL" id="BCZ17208.1"/>
    </source>
</evidence>
<proteinExistence type="predicted"/>
<name>A0ABM7SBR7_9HELI</name>
<dbReference type="PANTHER" id="PTHR38598">
    <property type="entry name" value="INNER MEMBRANE PROTEIN YJCH"/>
    <property type="match status" value="1"/>
</dbReference>
<keyword evidence="1" id="KW-0472">Membrane</keyword>
<feature type="transmembrane region" description="Helical" evidence="1">
    <location>
        <begin position="7"/>
        <end position="29"/>
    </location>
</feature>
<keyword evidence="1" id="KW-0812">Transmembrane</keyword>
<accession>A0ABM7SBR7</accession>
<dbReference type="InterPro" id="IPR052959">
    <property type="entry name" value="Inner_membrane_assoc"/>
</dbReference>
<gene>
    <name evidence="2" type="ORF">NHP190003_04900</name>
</gene>
<protein>
    <recommendedName>
        <fullName evidence="4">DUF485 domain-containing protein</fullName>
    </recommendedName>
</protein>
<dbReference type="Pfam" id="PF04341">
    <property type="entry name" value="DUF485"/>
    <property type="match status" value="1"/>
</dbReference>
<dbReference type="Proteomes" id="UP000826775">
    <property type="component" value="Chromosome"/>
</dbReference>